<evidence type="ECO:0000259" key="2">
    <source>
        <dbReference type="PROSITE" id="PS51154"/>
    </source>
</evidence>
<dbReference type="InterPro" id="IPR002589">
    <property type="entry name" value="Macro_dom"/>
</dbReference>
<comment type="caution">
    <text evidence="3">The sequence shown here is derived from an EMBL/GenBank/DDBJ whole genome shotgun (WGS) entry which is preliminary data.</text>
</comment>
<accession>A0A848RFN9</accession>
<dbReference type="AlphaFoldDB" id="A0A848RFN9"/>
<dbReference type="Pfam" id="PF01661">
    <property type="entry name" value="Macro"/>
    <property type="match status" value="1"/>
</dbReference>
<dbReference type="PROSITE" id="PS51154">
    <property type="entry name" value="MACRO"/>
    <property type="match status" value="1"/>
</dbReference>
<dbReference type="SMART" id="SM00506">
    <property type="entry name" value="A1pp"/>
    <property type="match status" value="1"/>
</dbReference>
<feature type="compositionally biased region" description="Basic and acidic residues" evidence="1">
    <location>
        <begin position="178"/>
        <end position="192"/>
    </location>
</feature>
<evidence type="ECO:0000313" key="4">
    <source>
        <dbReference type="Proteomes" id="UP000582487"/>
    </source>
</evidence>
<dbReference type="RefSeq" id="WP_169764797.1">
    <property type="nucleotide sequence ID" value="NZ_JABCUV010000002.1"/>
</dbReference>
<dbReference type="SUPFAM" id="SSF52949">
    <property type="entry name" value="Macro domain-like"/>
    <property type="match status" value="1"/>
</dbReference>
<dbReference type="InterPro" id="IPR043472">
    <property type="entry name" value="Macro_dom-like"/>
</dbReference>
<dbReference type="Proteomes" id="UP000582487">
    <property type="component" value="Unassembled WGS sequence"/>
</dbReference>
<feature type="region of interest" description="Disordered" evidence="1">
    <location>
        <begin position="170"/>
        <end position="218"/>
    </location>
</feature>
<name>A0A848RFN9_9ACTO</name>
<evidence type="ECO:0000256" key="1">
    <source>
        <dbReference type="SAM" id="MobiDB-lite"/>
    </source>
</evidence>
<reference evidence="3 4" key="1">
    <citation type="submission" date="2020-04" db="EMBL/GenBank/DDBJ databases">
        <title>Antimicrobial susceptibility and clonality of vaginal-derived multi-drug resistant Mobiluncus isolates in China.</title>
        <authorList>
            <person name="Zhang X."/>
        </authorList>
    </citation>
    <scope>NUCLEOTIDE SEQUENCE [LARGE SCALE GENOMIC DNA]</scope>
    <source>
        <strain evidence="3 4">7</strain>
    </source>
</reference>
<gene>
    <name evidence="3" type="ORF">HHJ74_03025</name>
</gene>
<protein>
    <submittedName>
        <fullName evidence="3">O-acetyl-ADP-ribose deacetylase</fullName>
    </submittedName>
</protein>
<proteinExistence type="predicted"/>
<dbReference type="NCBIfam" id="NF001664">
    <property type="entry name" value="PRK00431.1-6"/>
    <property type="match status" value="1"/>
</dbReference>
<feature type="domain" description="Macro" evidence="2">
    <location>
        <begin position="1"/>
        <end position="247"/>
    </location>
</feature>
<sequence>MQLHAIGGDITRVHVDAIVNAANSTLLGGGGVDGAIHRAAGPELLAACRVIRATRYPDGLPVGQAVATKGFKLPAKWVIHTVGPNRHAGQTDPGLLRAAFVNSLREAARVGAHSVAFPAISGGVYGWDMAEVARIGVSAVHEWPAAWRAKTAAASLSRQSGDAAGITATRYAKKRRTEKPDETSWLAKESHRIAANTTPSEGKAKGAAIRGNAESENLGESPVESVTFVLFSPEALEIFQDEIARSEPAASWLPENLELKPSDTDKVPLVNNLAD</sequence>
<dbReference type="PANTHER" id="PTHR11106:SF27">
    <property type="entry name" value="MACRO DOMAIN-CONTAINING PROTEIN"/>
    <property type="match status" value="1"/>
</dbReference>
<dbReference type="PANTHER" id="PTHR11106">
    <property type="entry name" value="GANGLIOSIDE INDUCED DIFFERENTIATION ASSOCIATED PROTEIN 2-RELATED"/>
    <property type="match status" value="1"/>
</dbReference>
<dbReference type="EMBL" id="JABCUV010000002">
    <property type="protein sequence ID" value="NMW92690.1"/>
    <property type="molecule type" value="Genomic_DNA"/>
</dbReference>
<dbReference type="Gene3D" id="3.40.220.10">
    <property type="entry name" value="Leucine Aminopeptidase, subunit E, domain 1"/>
    <property type="match status" value="1"/>
</dbReference>
<evidence type="ECO:0000313" key="3">
    <source>
        <dbReference type="EMBL" id="NMW92690.1"/>
    </source>
</evidence>
<organism evidence="3 4">
    <name type="scientific">Mobiluncus mulieris</name>
    <dbReference type="NCBI Taxonomy" id="2052"/>
    <lineage>
        <taxon>Bacteria</taxon>
        <taxon>Bacillati</taxon>
        <taxon>Actinomycetota</taxon>
        <taxon>Actinomycetes</taxon>
        <taxon>Actinomycetales</taxon>
        <taxon>Actinomycetaceae</taxon>
        <taxon>Mobiluncus</taxon>
    </lineage>
</organism>